<evidence type="ECO:0000259" key="1">
    <source>
        <dbReference type="Pfam" id="PF13456"/>
    </source>
</evidence>
<dbReference type="AlphaFoldDB" id="A0A6J5WZS8"/>
<accession>A0A6J5WZS8</accession>
<evidence type="ECO:0000313" key="2">
    <source>
        <dbReference type="EMBL" id="CAB4307296.1"/>
    </source>
</evidence>
<protein>
    <recommendedName>
        <fullName evidence="1">RNase H type-1 domain-containing protein</fullName>
    </recommendedName>
</protein>
<dbReference type="Pfam" id="PF13456">
    <property type="entry name" value="RVT_3"/>
    <property type="match status" value="1"/>
</dbReference>
<reference evidence="3" key="1">
    <citation type="journal article" date="2020" name="Genome Biol.">
        <title>Gamete binning: chromosome-level and haplotype-resolved genome assembly enabled by high-throughput single-cell sequencing of gamete genomes.</title>
        <authorList>
            <person name="Campoy J.A."/>
            <person name="Sun H."/>
            <person name="Goel M."/>
            <person name="Jiao W.-B."/>
            <person name="Folz-Donahue K."/>
            <person name="Wang N."/>
            <person name="Rubio M."/>
            <person name="Liu C."/>
            <person name="Kukat C."/>
            <person name="Ruiz D."/>
            <person name="Huettel B."/>
            <person name="Schneeberger K."/>
        </authorList>
    </citation>
    <scope>NUCLEOTIDE SEQUENCE [LARGE SCALE GENOMIC DNA]</scope>
    <source>
        <strain evidence="3">cv. Rojo Pasion</strain>
    </source>
</reference>
<sequence length="59" mass="6312">MSKAEAALSEPGLSCPLSKDIRKLAASFGSCEWFWVPRSQNMAALEAAKLGRGLVEAQC</sequence>
<feature type="domain" description="RNase H type-1" evidence="1">
    <location>
        <begin position="17"/>
        <end position="49"/>
    </location>
</feature>
<organism evidence="2 3">
    <name type="scientific">Prunus armeniaca</name>
    <name type="common">Apricot</name>
    <name type="synonym">Armeniaca vulgaris</name>
    <dbReference type="NCBI Taxonomy" id="36596"/>
    <lineage>
        <taxon>Eukaryota</taxon>
        <taxon>Viridiplantae</taxon>
        <taxon>Streptophyta</taxon>
        <taxon>Embryophyta</taxon>
        <taxon>Tracheophyta</taxon>
        <taxon>Spermatophyta</taxon>
        <taxon>Magnoliopsida</taxon>
        <taxon>eudicotyledons</taxon>
        <taxon>Gunneridae</taxon>
        <taxon>Pentapetalae</taxon>
        <taxon>rosids</taxon>
        <taxon>fabids</taxon>
        <taxon>Rosales</taxon>
        <taxon>Rosaceae</taxon>
        <taxon>Amygdaloideae</taxon>
        <taxon>Amygdaleae</taxon>
        <taxon>Prunus</taxon>
    </lineage>
</organism>
<dbReference type="InterPro" id="IPR002156">
    <property type="entry name" value="RNaseH_domain"/>
</dbReference>
<keyword evidence="3" id="KW-1185">Reference proteome</keyword>
<dbReference type="GO" id="GO:0003676">
    <property type="term" value="F:nucleic acid binding"/>
    <property type="evidence" value="ECO:0007669"/>
    <property type="project" value="InterPro"/>
</dbReference>
<name>A0A6J5WZS8_PRUAR</name>
<gene>
    <name evidence="2" type="ORF">ORAREDHAP_LOCUS25874</name>
</gene>
<dbReference type="Proteomes" id="UP000507245">
    <property type="component" value="Unassembled WGS sequence"/>
</dbReference>
<dbReference type="EMBL" id="CAEKKB010000004">
    <property type="protein sequence ID" value="CAB4307296.1"/>
    <property type="molecule type" value="Genomic_DNA"/>
</dbReference>
<evidence type="ECO:0000313" key="3">
    <source>
        <dbReference type="Proteomes" id="UP000507245"/>
    </source>
</evidence>
<dbReference type="GO" id="GO:0004523">
    <property type="term" value="F:RNA-DNA hybrid ribonuclease activity"/>
    <property type="evidence" value="ECO:0007669"/>
    <property type="project" value="InterPro"/>
</dbReference>
<proteinExistence type="predicted"/>